<comment type="caution">
    <text evidence="2">The sequence shown here is derived from an EMBL/GenBank/DDBJ whole genome shotgun (WGS) entry which is preliminary data.</text>
</comment>
<organism evidence="2 3">
    <name type="scientific">Photorhabdus aegyptia</name>
    <dbReference type="NCBI Taxonomy" id="2805098"/>
    <lineage>
        <taxon>Bacteria</taxon>
        <taxon>Pseudomonadati</taxon>
        <taxon>Pseudomonadota</taxon>
        <taxon>Gammaproteobacteria</taxon>
        <taxon>Enterobacterales</taxon>
        <taxon>Morganellaceae</taxon>
        <taxon>Photorhabdus</taxon>
    </lineage>
</organism>
<keyword evidence="1" id="KW-1133">Transmembrane helix</keyword>
<dbReference type="PATRIC" id="fig|1393736.3.peg.1675"/>
<evidence type="ECO:0000313" key="3">
    <source>
        <dbReference type="Proteomes" id="UP000023464"/>
    </source>
</evidence>
<dbReference type="RefSeq" id="WP_036777814.1">
    <property type="nucleotide sequence ID" value="NZ_CAWLTM010000096.1"/>
</dbReference>
<feature type="transmembrane region" description="Helical" evidence="1">
    <location>
        <begin position="12"/>
        <end position="30"/>
    </location>
</feature>
<evidence type="ECO:0000256" key="1">
    <source>
        <dbReference type="SAM" id="Phobius"/>
    </source>
</evidence>
<feature type="transmembrane region" description="Helical" evidence="1">
    <location>
        <begin position="104"/>
        <end position="126"/>
    </location>
</feature>
<feature type="transmembrane region" description="Helical" evidence="1">
    <location>
        <begin position="138"/>
        <end position="164"/>
    </location>
</feature>
<feature type="transmembrane region" description="Helical" evidence="1">
    <location>
        <begin position="39"/>
        <end position="57"/>
    </location>
</feature>
<feature type="transmembrane region" description="Helical" evidence="1">
    <location>
        <begin position="63"/>
        <end position="83"/>
    </location>
</feature>
<gene>
    <name evidence="2" type="ORF">BA1DRAFT_01661</name>
</gene>
<dbReference type="InterPro" id="IPR046730">
    <property type="entry name" value="DUF6622"/>
</dbReference>
<dbReference type="Proteomes" id="UP000023464">
    <property type="component" value="Unassembled WGS sequence"/>
</dbReference>
<keyword evidence="1" id="KW-0472">Membrane</keyword>
<sequence>MSLTTIIKDTPIWVWILFAFLIRRGISALYDREMRIDRLFLLPIVFLVWGIYSVIYETIFSDLALITMIAGLFVGIVIGWSLWRSQPRLREKAGSDLIIRPGTSLTLTLIVITFIVKFIITAMLSIHPALLHSLHFNLFFGFSNGVLDGIFWGGTLNLFIPWYINRTKSIDK</sequence>
<dbReference type="Pfam" id="PF20327">
    <property type="entry name" value="DUF6622"/>
    <property type="match status" value="1"/>
</dbReference>
<proteinExistence type="predicted"/>
<keyword evidence="3" id="KW-1185">Reference proteome</keyword>
<keyword evidence="1" id="KW-0812">Transmembrane</keyword>
<evidence type="ECO:0000313" key="2">
    <source>
        <dbReference type="EMBL" id="EYU15800.1"/>
    </source>
</evidence>
<evidence type="ECO:0008006" key="4">
    <source>
        <dbReference type="Google" id="ProtNLM"/>
    </source>
</evidence>
<name>A0A022PML9_9GAMM</name>
<dbReference type="AlphaFoldDB" id="A0A022PML9"/>
<accession>A0A022PML9</accession>
<protein>
    <recommendedName>
        <fullName evidence="4">DUF1453 domain-containing protein</fullName>
    </recommendedName>
</protein>
<reference evidence="2 3" key="1">
    <citation type="submission" date="2014-03" db="EMBL/GenBank/DDBJ databases">
        <title>Draft Genome of Photorhabdus luminescens BA1, an Egyptian Isolate.</title>
        <authorList>
            <person name="Ghazal S."/>
            <person name="Hurst S.G.IV."/>
            <person name="Morris K."/>
            <person name="Thomas K."/>
            <person name="Tisa L.S."/>
        </authorList>
    </citation>
    <scope>NUCLEOTIDE SEQUENCE [LARGE SCALE GENOMIC DNA]</scope>
    <source>
        <strain evidence="2 3">BA1</strain>
    </source>
</reference>
<dbReference type="EMBL" id="JFGV01000019">
    <property type="protein sequence ID" value="EYU15800.1"/>
    <property type="molecule type" value="Genomic_DNA"/>
</dbReference>